<dbReference type="Gene3D" id="1.10.238.200">
    <property type="entry name" value="Cullin, PONY binding domain"/>
    <property type="match status" value="1"/>
</dbReference>
<feature type="compositionally biased region" description="Polar residues" evidence="2">
    <location>
        <begin position="97"/>
        <end position="110"/>
    </location>
</feature>
<dbReference type="InterPro" id="IPR042460">
    <property type="entry name" value="DCN1-like_PONY"/>
</dbReference>
<reference evidence="4 5" key="1">
    <citation type="submission" date="2016-08" db="EMBL/GenBank/DDBJ databases">
        <authorList>
            <consortium name="Lentinula edodes genome sequencing consortium"/>
            <person name="Sakamoto Y."/>
            <person name="Nakade K."/>
            <person name="Sato S."/>
            <person name="Yoshida Y."/>
            <person name="Miyazaki K."/>
            <person name="Natsume S."/>
            <person name="Konno N."/>
        </authorList>
    </citation>
    <scope>NUCLEOTIDE SEQUENCE [LARGE SCALE GENOMIC DNA]</scope>
    <source>
        <strain evidence="4 5">NBRC 111202</strain>
    </source>
</reference>
<dbReference type="AlphaFoldDB" id="A0A1Q3E5K3"/>
<comment type="caution">
    <text evidence="4">The sequence shown here is derived from an EMBL/GenBank/DDBJ whole genome shotgun (WGS) entry which is preliminary data.</text>
</comment>
<feature type="compositionally biased region" description="Low complexity" evidence="2">
    <location>
        <begin position="16"/>
        <end position="28"/>
    </location>
</feature>
<protein>
    <recommendedName>
        <fullName evidence="1">Defective in cullin neddylation protein</fullName>
    </recommendedName>
</protein>
<dbReference type="FunFam" id="1.10.238.200:FF:000003">
    <property type="entry name" value="DCN1-like protein 3"/>
    <property type="match status" value="1"/>
</dbReference>
<feature type="domain" description="DCUN1" evidence="3">
    <location>
        <begin position="120"/>
        <end position="336"/>
    </location>
</feature>
<feature type="compositionally biased region" description="Basic and acidic residues" evidence="2">
    <location>
        <begin position="32"/>
        <end position="45"/>
    </location>
</feature>
<dbReference type="PROSITE" id="PS51229">
    <property type="entry name" value="DCUN1"/>
    <property type="match status" value="1"/>
</dbReference>
<dbReference type="PANTHER" id="PTHR12281:SF12">
    <property type="entry name" value="DEFECTIVE IN CULLIN NEDDYLATION PROTEIN"/>
    <property type="match status" value="1"/>
</dbReference>
<comment type="function">
    <text evidence="1">Neddylation of cullins play an essential role in the regulation of SCF-type complexes activity.</text>
</comment>
<name>A0A1Q3E5K3_LENED</name>
<evidence type="ECO:0000313" key="5">
    <source>
        <dbReference type="Proteomes" id="UP000188533"/>
    </source>
</evidence>
<dbReference type="InterPro" id="IPR014764">
    <property type="entry name" value="DCN-prot"/>
</dbReference>
<dbReference type="InterPro" id="IPR005176">
    <property type="entry name" value="PONY_dom"/>
</dbReference>
<dbReference type="STRING" id="5353.A0A1Q3E5K3"/>
<evidence type="ECO:0000256" key="1">
    <source>
        <dbReference type="RuleBase" id="RU410713"/>
    </source>
</evidence>
<feature type="region of interest" description="Disordered" evidence="2">
    <location>
        <begin position="1"/>
        <end position="117"/>
    </location>
</feature>
<dbReference type="Pfam" id="PF03556">
    <property type="entry name" value="Cullin_binding"/>
    <property type="match status" value="1"/>
</dbReference>
<dbReference type="GO" id="GO:0032182">
    <property type="term" value="F:ubiquitin-like protein binding"/>
    <property type="evidence" value="ECO:0007669"/>
    <property type="project" value="TreeGrafter"/>
</dbReference>
<proteinExistence type="predicted"/>
<feature type="compositionally biased region" description="Basic and acidic residues" evidence="2">
    <location>
        <begin position="57"/>
        <end position="71"/>
    </location>
</feature>
<reference evidence="4 5" key="2">
    <citation type="submission" date="2017-02" db="EMBL/GenBank/DDBJ databases">
        <title>A genome survey and senescence transcriptome analysis in Lentinula edodes.</title>
        <authorList>
            <person name="Sakamoto Y."/>
            <person name="Nakade K."/>
            <person name="Sato S."/>
            <person name="Yoshida Y."/>
            <person name="Miyazaki K."/>
            <person name="Natsume S."/>
            <person name="Konno N."/>
        </authorList>
    </citation>
    <scope>NUCLEOTIDE SEQUENCE [LARGE SCALE GENOMIC DNA]</scope>
    <source>
        <strain evidence="4 5">NBRC 111202</strain>
    </source>
</reference>
<organism evidence="4 5">
    <name type="scientific">Lentinula edodes</name>
    <name type="common">Shiitake mushroom</name>
    <name type="synonym">Lentinus edodes</name>
    <dbReference type="NCBI Taxonomy" id="5353"/>
    <lineage>
        <taxon>Eukaryota</taxon>
        <taxon>Fungi</taxon>
        <taxon>Dikarya</taxon>
        <taxon>Basidiomycota</taxon>
        <taxon>Agaricomycotina</taxon>
        <taxon>Agaricomycetes</taxon>
        <taxon>Agaricomycetidae</taxon>
        <taxon>Agaricales</taxon>
        <taxon>Marasmiineae</taxon>
        <taxon>Omphalotaceae</taxon>
        <taxon>Lentinula</taxon>
    </lineage>
</organism>
<dbReference type="GO" id="GO:0005886">
    <property type="term" value="C:plasma membrane"/>
    <property type="evidence" value="ECO:0007669"/>
    <property type="project" value="UniProtKB-ARBA"/>
</dbReference>
<keyword evidence="5" id="KW-1185">Reference proteome</keyword>
<dbReference type="Proteomes" id="UP000188533">
    <property type="component" value="Unassembled WGS sequence"/>
</dbReference>
<dbReference type="EMBL" id="BDGU01000101">
    <property type="protein sequence ID" value="GAW02547.1"/>
    <property type="molecule type" value="Genomic_DNA"/>
</dbReference>
<accession>A0A1Q3E5K3</accession>
<feature type="compositionally biased region" description="Low complexity" evidence="2">
    <location>
        <begin position="79"/>
        <end position="92"/>
    </location>
</feature>
<sequence>MPPKRKAVEASTNPVSARATRSSTRTSAGTQAEEKPASKAKEAKPKTTKSSSKSKKTKDGSESDKDSEPPAKRPKTTKTKTAPKTTKSATSTIEGEPNQSATHSSKPAHSNKSRLDSETYTPARALALFQKYADADDCSVIGPAGLEELCNEAKIPMDGAMPLILAWQLDAKEMGTFTKDEWLKGTAKLRISTLPSLVIALSELDDLLISDKSPVKSNPKTDPYDRGTYLNYAKNVKDAYQKLYIFCFSLAKPEQSRNIDMETSTALWSVILAPKYPIMQEVLEFIAEKETVYKATNKDLWTMMLEFCETVKVDLQDYESDGAWPTLLDDFVMWKKARST</sequence>
<dbReference type="GO" id="GO:0097602">
    <property type="term" value="F:cullin family protein binding"/>
    <property type="evidence" value="ECO:0007669"/>
    <property type="project" value="TreeGrafter"/>
</dbReference>
<dbReference type="GO" id="GO:0045116">
    <property type="term" value="P:protein neddylation"/>
    <property type="evidence" value="ECO:0007669"/>
    <property type="project" value="TreeGrafter"/>
</dbReference>
<evidence type="ECO:0000259" key="3">
    <source>
        <dbReference type="PROSITE" id="PS51229"/>
    </source>
</evidence>
<evidence type="ECO:0000256" key="2">
    <source>
        <dbReference type="SAM" id="MobiDB-lite"/>
    </source>
</evidence>
<evidence type="ECO:0000313" key="4">
    <source>
        <dbReference type="EMBL" id="GAW02547.1"/>
    </source>
</evidence>
<dbReference type="PANTHER" id="PTHR12281">
    <property type="entry name" value="RP42 RELATED"/>
    <property type="match status" value="1"/>
</dbReference>
<gene>
    <name evidence="4" type="ORF">LENED_004210</name>
</gene>
<dbReference type="Gene3D" id="1.10.238.10">
    <property type="entry name" value="EF-hand"/>
    <property type="match status" value="1"/>
</dbReference>
<dbReference type="GO" id="GO:0000151">
    <property type="term" value="C:ubiquitin ligase complex"/>
    <property type="evidence" value="ECO:0007669"/>
    <property type="project" value="TreeGrafter"/>
</dbReference>
<dbReference type="GO" id="GO:0031624">
    <property type="term" value="F:ubiquitin conjugating enzyme binding"/>
    <property type="evidence" value="ECO:0007669"/>
    <property type="project" value="TreeGrafter"/>
</dbReference>